<reference evidence="2 3" key="1">
    <citation type="submission" date="2018-05" db="EMBL/GenBank/DDBJ databases">
        <title>Draft genome of Methanospirillum stamsii Pt1.</title>
        <authorList>
            <person name="Dueholm M.S."/>
            <person name="Nielsen P.H."/>
            <person name="Bakmann L.F."/>
            <person name="Otzen D.E."/>
        </authorList>
    </citation>
    <scope>NUCLEOTIDE SEQUENCE [LARGE SCALE GENOMIC DNA]</scope>
    <source>
        <strain evidence="2 3">Pt1</strain>
    </source>
</reference>
<dbReference type="GeneID" id="97611176"/>
<dbReference type="RefSeq" id="WP_109940382.1">
    <property type="nucleotide sequence ID" value="NZ_CP176366.1"/>
</dbReference>
<feature type="transmembrane region" description="Helical" evidence="1">
    <location>
        <begin position="40"/>
        <end position="65"/>
    </location>
</feature>
<organism evidence="2 3">
    <name type="scientific">Methanospirillum stamsii</name>
    <dbReference type="NCBI Taxonomy" id="1277351"/>
    <lineage>
        <taxon>Archaea</taxon>
        <taxon>Methanobacteriati</taxon>
        <taxon>Methanobacteriota</taxon>
        <taxon>Stenosarchaea group</taxon>
        <taxon>Methanomicrobia</taxon>
        <taxon>Methanomicrobiales</taxon>
        <taxon>Methanospirillaceae</taxon>
        <taxon>Methanospirillum</taxon>
    </lineage>
</organism>
<dbReference type="Proteomes" id="UP000245934">
    <property type="component" value="Unassembled WGS sequence"/>
</dbReference>
<sequence length="148" mass="16843">MPEDGKTMNGAIMQVLMDPVVIIFVLCTIVAVLGKFFRSWVISCVLLLLSGLLIIIVVVTIGQLAGLEDQIRYLITAQYSFFSSISLSLRDIVLTVIIIFAFQLALALHVTKVDVEFQKRFYWLPRKHCCHYEMEYTLDDLGKKIGRK</sequence>
<accession>A0A2V2N550</accession>
<keyword evidence="1" id="KW-1133">Transmembrane helix</keyword>
<keyword evidence="1" id="KW-0812">Transmembrane</keyword>
<evidence type="ECO:0000313" key="2">
    <source>
        <dbReference type="EMBL" id="PWR74949.1"/>
    </source>
</evidence>
<feature type="transmembrane region" description="Helical" evidence="1">
    <location>
        <begin position="92"/>
        <end position="110"/>
    </location>
</feature>
<keyword evidence="3" id="KW-1185">Reference proteome</keyword>
<dbReference type="EMBL" id="QGMZ01000014">
    <property type="protein sequence ID" value="PWR74949.1"/>
    <property type="molecule type" value="Genomic_DNA"/>
</dbReference>
<dbReference type="AlphaFoldDB" id="A0A2V2N550"/>
<name>A0A2V2N550_9EURY</name>
<gene>
    <name evidence="2" type="ORF">DLD82_06905</name>
</gene>
<feature type="transmembrane region" description="Helical" evidence="1">
    <location>
        <begin position="12"/>
        <end position="33"/>
    </location>
</feature>
<keyword evidence="1" id="KW-0472">Membrane</keyword>
<dbReference type="OrthoDB" id="117534at2157"/>
<comment type="caution">
    <text evidence="2">The sequence shown here is derived from an EMBL/GenBank/DDBJ whole genome shotgun (WGS) entry which is preliminary data.</text>
</comment>
<evidence type="ECO:0000256" key="1">
    <source>
        <dbReference type="SAM" id="Phobius"/>
    </source>
</evidence>
<protein>
    <submittedName>
        <fullName evidence="2">Uncharacterized protein</fullName>
    </submittedName>
</protein>
<proteinExistence type="predicted"/>
<evidence type="ECO:0000313" key="3">
    <source>
        <dbReference type="Proteomes" id="UP000245934"/>
    </source>
</evidence>